<protein>
    <recommendedName>
        <fullName evidence="8">Myeloid differentiation factor 88</fullName>
    </recommendedName>
</protein>
<gene>
    <name evidence="6" type="ORF">OSB1V03_LOCUS20114</name>
</gene>
<dbReference type="InterPro" id="IPR000157">
    <property type="entry name" value="TIR_dom"/>
</dbReference>
<dbReference type="GO" id="GO:0070976">
    <property type="term" value="F:TIR domain binding"/>
    <property type="evidence" value="ECO:0007669"/>
    <property type="project" value="InterPro"/>
</dbReference>
<feature type="non-terminal residue" evidence="6">
    <location>
        <position position="1"/>
    </location>
</feature>
<dbReference type="PROSITE" id="PS50104">
    <property type="entry name" value="TIR"/>
    <property type="match status" value="1"/>
</dbReference>
<dbReference type="InterPro" id="IPR035897">
    <property type="entry name" value="Toll_tir_struct_dom_sf"/>
</dbReference>
<dbReference type="AlphaFoldDB" id="A0A7R9QH23"/>
<name>A0A7R9QH23_9ACAR</name>
<dbReference type="SMART" id="SM00255">
    <property type="entry name" value="TIR"/>
    <property type="match status" value="1"/>
</dbReference>
<dbReference type="Gene3D" id="1.10.533.10">
    <property type="entry name" value="Death Domain, Fas"/>
    <property type="match status" value="1"/>
</dbReference>
<evidence type="ECO:0000256" key="2">
    <source>
        <dbReference type="ARBA" id="ARBA00022490"/>
    </source>
</evidence>
<keyword evidence="3" id="KW-0395">Inflammatory response</keyword>
<sequence>MNGIKWYDLTEDMSDQMDDCLGDIGNARYTNSCSVANRLMDLPLISDLTSEGLSRDYRGLAELMGFSYAVIDSLLRTNDPFNGLLERYQTRSDATFAQLIQMLTRMERFDIIDDMTPILLNDAKHYTNLNPNSMVSSHTNQLMTTVERIITYDAYVCYSDKDFDFVQQLSQFLESPKIGLRLFIRDRDLCLGSWAYETFAQIIDSQCRKVLIILSPDFFECPECDFQTAFATGLAIEQRNRKLIPIIYKKCDLPPIIRMLTKIDMTRSLDTADWSWNRLVNSIRNDSVNKSIVTKPMNCQNRATLLQLPSVPS</sequence>
<keyword evidence="7" id="KW-1185">Reference proteome</keyword>
<dbReference type="EMBL" id="OC886430">
    <property type="protein sequence ID" value="CAD7644591.1"/>
    <property type="molecule type" value="Genomic_DNA"/>
</dbReference>
<comment type="subcellular location">
    <subcellularLocation>
        <location evidence="1">Cytoplasm</location>
    </subcellularLocation>
</comment>
<proteinExistence type="predicted"/>
<dbReference type="GO" id="GO:0005737">
    <property type="term" value="C:cytoplasm"/>
    <property type="evidence" value="ECO:0007669"/>
    <property type="project" value="UniProtKB-SubCell"/>
</dbReference>
<feature type="domain" description="Death" evidence="4">
    <location>
        <begin position="56"/>
        <end position="119"/>
    </location>
</feature>
<dbReference type="SUPFAM" id="SSF52200">
    <property type="entry name" value="Toll/Interleukin receptor TIR domain"/>
    <property type="match status" value="1"/>
</dbReference>
<dbReference type="GO" id="GO:0035325">
    <property type="term" value="F:Toll-like receptor binding"/>
    <property type="evidence" value="ECO:0007669"/>
    <property type="project" value="TreeGrafter"/>
</dbReference>
<dbReference type="GO" id="GO:0043123">
    <property type="term" value="P:positive regulation of canonical NF-kappaB signal transduction"/>
    <property type="evidence" value="ECO:0007669"/>
    <property type="project" value="InterPro"/>
</dbReference>
<evidence type="ECO:0000259" key="5">
    <source>
        <dbReference type="PROSITE" id="PS50104"/>
    </source>
</evidence>
<evidence type="ECO:0000313" key="6">
    <source>
        <dbReference type="EMBL" id="CAD7644591.1"/>
    </source>
</evidence>
<dbReference type="PANTHER" id="PTHR15079">
    <property type="entry name" value="MYD88"/>
    <property type="match status" value="1"/>
</dbReference>
<dbReference type="GO" id="GO:0045087">
    <property type="term" value="P:innate immune response"/>
    <property type="evidence" value="ECO:0007669"/>
    <property type="project" value="TreeGrafter"/>
</dbReference>
<dbReference type="Gene3D" id="3.40.50.10140">
    <property type="entry name" value="Toll/interleukin-1 receptor homology (TIR) domain"/>
    <property type="match status" value="1"/>
</dbReference>
<evidence type="ECO:0000259" key="4">
    <source>
        <dbReference type="PROSITE" id="PS50017"/>
    </source>
</evidence>
<reference evidence="6" key="1">
    <citation type="submission" date="2020-11" db="EMBL/GenBank/DDBJ databases">
        <authorList>
            <person name="Tran Van P."/>
        </authorList>
    </citation>
    <scope>NUCLEOTIDE SEQUENCE</scope>
</reference>
<dbReference type="GO" id="GO:0005886">
    <property type="term" value="C:plasma membrane"/>
    <property type="evidence" value="ECO:0007669"/>
    <property type="project" value="TreeGrafter"/>
</dbReference>
<accession>A0A7R9QH23</accession>
<dbReference type="PANTHER" id="PTHR15079:SF3">
    <property type="entry name" value="MYELOID DIFFERENTIATION PRIMARY RESPONSE PROTEIN MYD88"/>
    <property type="match status" value="1"/>
</dbReference>
<dbReference type="InterPro" id="IPR017281">
    <property type="entry name" value="Myelin_different_resp_MyD88"/>
</dbReference>
<dbReference type="GO" id="GO:0034142">
    <property type="term" value="P:toll-like receptor 4 signaling pathway"/>
    <property type="evidence" value="ECO:0007669"/>
    <property type="project" value="TreeGrafter"/>
</dbReference>
<dbReference type="Pfam" id="PF13676">
    <property type="entry name" value="TIR_2"/>
    <property type="match status" value="1"/>
</dbReference>
<feature type="domain" description="TIR" evidence="5">
    <location>
        <begin position="150"/>
        <end position="283"/>
    </location>
</feature>
<dbReference type="GO" id="GO:0050830">
    <property type="term" value="P:defense response to Gram-positive bacterium"/>
    <property type="evidence" value="ECO:0007669"/>
    <property type="project" value="TreeGrafter"/>
</dbReference>
<evidence type="ECO:0000313" key="7">
    <source>
        <dbReference type="Proteomes" id="UP000759131"/>
    </source>
</evidence>
<dbReference type="InterPro" id="IPR000488">
    <property type="entry name" value="Death_dom"/>
</dbReference>
<dbReference type="PROSITE" id="PS50017">
    <property type="entry name" value="DEATH_DOMAIN"/>
    <property type="match status" value="1"/>
</dbReference>
<dbReference type="GO" id="GO:0008063">
    <property type="term" value="P:Toll signaling pathway"/>
    <property type="evidence" value="ECO:0007669"/>
    <property type="project" value="TreeGrafter"/>
</dbReference>
<dbReference type="OrthoDB" id="10037120at2759"/>
<dbReference type="GO" id="GO:0002755">
    <property type="term" value="P:MyD88-dependent toll-like receptor signaling pathway"/>
    <property type="evidence" value="ECO:0007669"/>
    <property type="project" value="InterPro"/>
</dbReference>
<dbReference type="Pfam" id="PF00531">
    <property type="entry name" value="Death"/>
    <property type="match status" value="1"/>
</dbReference>
<evidence type="ECO:0008006" key="8">
    <source>
        <dbReference type="Google" id="ProtNLM"/>
    </source>
</evidence>
<keyword evidence="2" id="KW-0963">Cytoplasm</keyword>
<dbReference type="EMBL" id="CAJPIZ010031855">
    <property type="protein sequence ID" value="CAG2120167.1"/>
    <property type="molecule type" value="Genomic_DNA"/>
</dbReference>
<dbReference type="Proteomes" id="UP000759131">
    <property type="component" value="Unassembled WGS sequence"/>
</dbReference>
<evidence type="ECO:0000256" key="1">
    <source>
        <dbReference type="ARBA" id="ARBA00004496"/>
    </source>
</evidence>
<dbReference type="InterPro" id="IPR011029">
    <property type="entry name" value="DEATH-like_dom_sf"/>
</dbReference>
<organism evidence="6">
    <name type="scientific">Medioppia subpectinata</name>
    <dbReference type="NCBI Taxonomy" id="1979941"/>
    <lineage>
        <taxon>Eukaryota</taxon>
        <taxon>Metazoa</taxon>
        <taxon>Ecdysozoa</taxon>
        <taxon>Arthropoda</taxon>
        <taxon>Chelicerata</taxon>
        <taxon>Arachnida</taxon>
        <taxon>Acari</taxon>
        <taxon>Acariformes</taxon>
        <taxon>Sarcoptiformes</taxon>
        <taxon>Oribatida</taxon>
        <taxon>Brachypylina</taxon>
        <taxon>Oppioidea</taxon>
        <taxon>Oppiidae</taxon>
        <taxon>Medioppia</taxon>
    </lineage>
</organism>
<dbReference type="SUPFAM" id="SSF47986">
    <property type="entry name" value="DEATH domain"/>
    <property type="match status" value="1"/>
</dbReference>
<evidence type="ECO:0000256" key="3">
    <source>
        <dbReference type="ARBA" id="ARBA00023198"/>
    </source>
</evidence>